<gene>
    <name evidence="6" type="ORF">D915_006942</name>
</gene>
<dbReference type="GO" id="GO:0005829">
    <property type="term" value="C:cytosol"/>
    <property type="evidence" value="ECO:0007669"/>
    <property type="project" value="TreeGrafter"/>
</dbReference>
<evidence type="ECO:0000256" key="3">
    <source>
        <dbReference type="ARBA" id="ARBA00022801"/>
    </source>
</evidence>
<dbReference type="InterPro" id="IPR020084">
    <property type="entry name" value="NUDIX_hydrolase_CS"/>
</dbReference>
<dbReference type="InterPro" id="IPR015797">
    <property type="entry name" value="NUDIX_hydrolase-like_dom_sf"/>
</dbReference>
<keyword evidence="2" id="KW-0479">Metal-binding</keyword>
<keyword evidence="7" id="KW-1185">Reference proteome</keyword>
<feature type="domain" description="Nudix hydrolase" evidence="5">
    <location>
        <begin position="48"/>
        <end position="204"/>
    </location>
</feature>
<dbReference type="Pfam" id="PF00293">
    <property type="entry name" value="NUDIX"/>
    <property type="match status" value="1"/>
</dbReference>
<dbReference type="InterPro" id="IPR050241">
    <property type="entry name" value="NAD-cap_RNA_hydrolase_NudC"/>
</dbReference>
<dbReference type="PANTHER" id="PTHR42904">
    <property type="entry name" value="NUDIX HYDROLASE, NUDC SUBFAMILY"/>
    <property type="match status" value="1"/>
</dbReference>
<evidence type="ECO:0000256" key="2">
    <source>
        <dbReference type="ARBA" id="ARBA00022723"/>
    </source>
</evidence>
<protein>
    <submittedName>
        <fullName evidence="6">Nucleoside diphosphate-linked moiety X motif 17</fullName>
    </submittedName>
</protein>
<dbReference type="AlphaFoldDB" id="A0A4E0R1U5"/>
<comment type="cofactor">
    <cofactor evidence="1">
        <name>Mg(2+)</name>
        <dbReference type="ChEBI" id="CHEBI:18420"/>
    </cofactor>
</comment>
<evidence type="ECO:0000259" key="5">
    <source>
        <dbReference type="PROSITE" id="PS51462"/>
    </source>
</evidence>
<dbReference type="GO" id="GO:0035529">
    <property type="term" value="F:NADH pyrophosphatase activity"/>
    <property type="evidence" value="ECO:0007669"/>
    <property type="project" value="TreeGrafter"/>
</dbReference>
<name>A0A4E0R1U5_FASHE</name>
<dbReference type="SUPFAM" id="SSF55811">
    <property type="entry name" value="Nudix"/>
    <property type="match status" value="1"/>
</dbReference>
<evidence type="ECO:0000313" key="7">
    <source>
        <dbReference type="Proteomes" id="UP000230066"/>
    </source>
</evidence>
<dbReference type="PANTHER" id="PTHR42904:SF1">
    <property type="entry name" value="NUCLEOSIDE DIPHOSPHATE-LINKED MOIETY X MOTIF 17"/>
    <property type="match status" value="1"/>
</dbReference>
<dbReference type="GO" id="GO:0005777">
    <property type="term" value="C:peroxisome"/>
    <property type="evidence" value="ECO:0007669"/>
    <property type="project" value="TreeGrafter"/>
</dbReference>
<comment type="caution">
    <text evidence="6">The sequence shown here is derived from an EMBL/GenBank/DDBJ whole genome shotgun (WGS) entry which is preliminary data.</text>
</comment>
<keyword evidence="3" id="KW-0378">Hydrolase</keyword>
<evidence type="ECO:0000256" key="4">
    <source>
        <dbReference type="ARBA" id="ARBA00022842"/>
    </source>
</evidence>
<dbReference type="InterPro" id="IPR000086">
    <property type="entry name" value="NUDIX_hydrolase_dom"/>
</dbReference>
<dbReference type="GO" id="GO:0006742">
    <property type="term" value="P:NADP+ catabolic process"/>
    <property type="evidence" value="ECO:0007669"/>
    <property type="project" value="TreeGrafter"/>
</dbReference>
<dbReference type="EMBL" id="JXXN02003046">
    <property type="protein sequence ID" value="THD22039.1"/>
    <property type="molecule type" value="Genomic_DNA"/>
</dbReference>
<evidence type="ECO:0000256" key="1">
    <source>
        <dbReference type="ARBA" id="ARBA00001946"/>
    </source>
</evidence>
<sequence>MWISVELPLHGCWKLYSIFQRPSYCPFAARNRVVRSHIPPGVRPPGREHIPVASACLLESPDRESLLLTQRPWHMRTYPGLWVPPGGHSEPGELIQTTALRELCEEIGVTSAVPEKWISQMSVALKPLCAWEAAYPAVEAPRSHHLVLYYVVPWPSWLCPHTNLPLPSIEPPLDEVQSVVWLPRSVLTVLNQDWLQFDAFWCEKLQAISTGQDHTRLLAPDPAPVNELRTPVWVWDVQVSRWEQKPVNQLIRSLSSPETCDLCQLVAPEPSETRSSSLSVGTLYAIGKWLSNH</sequence>
<dbReference type="GO" id="GO:0019677">
    <property type="term" value="P:NAD+ catabolic process"/>
    <property type="evidence" value="ECO:0007669"/>
    <property type="project" value="TreeGrafter"/>
</dbReference>
<keyword evidence="4" id="KW-0460">Magnesium</keyword>
<evidence type="ECO:0000313" key="6">
    <source>
        <dbReference type="EMBL" id="THD22039.1"/>
    </source>
</evidence>
<dbReference type="Gene3D" id="3.90.79.10">
    <property type="entry name" value="Nucleoside Triphosphate Pyrophosphohydrolase"/>
    <property type="match status" value="1"/>
</dbReference>
<accession>A0A4E0R1U5</accession>
<dbReference type="Proteomes" id="UP000230066">
    <property type="component" value="Unassembled WGS sequence"/>
</dbReference>
<dbReference type="PROSITE" id="PS51462">
    <property type="entry name" value="NUDIX"/>
    <property type="match status" value="1"/>
</dbReference>
<dbReference type="PROSITE" id="PS00893">
    <property type="entry name" value="NUDIX_BOX"/>
    <property type="match status" value="1"/>
</dbReference>
<reference evidence="6" key="1">
    <citation type="submission" date="2019-03" db="EMBL/GenBank/DDBJ databases">
        <title>Improved annotation for the trematode Fasciola hepatica.</title>
        <authorList>
            <person name="Choi Y.-J."/>
            <person name="Martin J."/>
            <person name="Mitreva M."/>
        </authorList>
    </citation>
    <scope>NUCLEOTIDE SEQUENCE [LARGE SCALE GENOMIC DNA]</scope>
</reference>
<proteinExistence type="predicted"/>
<organism evidence="6 7">
    <name type="scientific">Fasciola hepatica</name>
    <name type="common">Liver fluke</name>
    <dbReference type="NCBI Taxonomy" id="6192"/>
    <lineage>
        <taxon>Eukaryota</taxon>
        <taxon>Metazoa</taxon>
        <taxon>Spiralia</taxon>
        <taxon>Lophotrochozoa</taxon>
        <taxon>Platyhelminthes</taxon>
        <taxon>Trematoda</taxon>
        <taxon>Digenea</taxon>
        <taxon>Plagiorchiida</taxon>
        <taxon>Echinostomata</taxon>
        <taxon>Echinostomatoidea</taxon>
        <taxon>Fasciolidae</taxon>
        <taxon>Fasciola</taxon>
    </lineage>
</organism>
<dbReference type="GO" id="GO:0046872">
    <property type="term" value="F:metal ion binding"/>
    <property type="evidence" value="ECO:0007669"/>
    <property type="project" value="UniProtKB-KW"/>
</dbReference>